<reference evidence="1 2" key="1">
    <citation type="submission" date="2018-04" db="EMBL/GenBank/DDBJ databases">
        <title>The genome sequence of Caulobacter sp. 744.</title>
        <authorList>
            <person name="Gao J."/>
            <person name="Sun J."/>
        </authorList>
    </citation>
    <scope>NUCLEOTIDE SEQUENCE [LARGE SCALE GENOMIC DNA]</scope>
    <source>
        <strain evidence="1 2">774</strain>
    </source>
</reference>
<gene>
    <name evidence="1" type="ORF">DDF67_13555</name>
</gene>
<dbReference type="AlphaFoldDB" id="A0A2T9JWJ9"/>
<keyword evidence="2" id="KW-1185">Reference proteome</keyword>
<comment type="caution">
    <text evidence="1">The sequence shown here is derived from an EMBL/GenBank/DDBJ whole genome shotgun (WGS) entry which is preliminary data.</text>
</comment>
<evidence type="ECO:0000313" key="1">
    <source>
        <dbReference type="EMBL" id="PVM88080.1"/>
    </source>
</evidence>
<organism evidence="1 2">
    <name type="scientific">Caulobacter endophyticus</name>
    <dbReference type="NCBI Taxonomy" id="2172652"/>
    <lineage>
        <taxon>Bacteria</taxon>
        <taxon>Pseudomonadati</taxon>
        <taxon>Pseudomonadota</taxon>
        <taxon>Alphaproteobacteria</taxon>
        <taxon>Caulobacterales</taxon>
        <taxon>Caulobacteraceae</taxon>
        <taxon>Caulobacter</taxon>
    </lineage>
</organism>
<evidence type="ECO:0000313" key="2">
    <source>
        <dbReference type="Proteomes" id="UP000245073"/>
    </source>
</evidence>
<protein>
    <submittedName>
        <fullName evidence="1">Uncharacterized protein</fullName>
    </submittedName>
</protein>
<name>A0A2T9JWJ9_9CAUL</name>
<dbReference type="EMBL" id="QDKQ01000050">
    <property type="protein sequence ID" value="PVM88080.1"/>
    <property type="molecule type" value="Genomic_DNA"/>
</dbReference>
<dbReference type="Proteomes" id="UP000245073">
    <property type="component" value="Unassembled WGS sequence"/>
</dbReference>
<sequence>MTMPAFTIVTTSATQGSDSAEVNTLTDEFSSESEAVGYARRMADEMLDLASQLSLDFDYTNVGLYEGDLLDADLDPSHAAFKGAWVLDEEGASFISADEFRDEIAQADA</sequence>
<proteinExistence type="predicted"/>
<accession>A0A2T9JWJ9</accession>